<dbReference type="GO" id="GO:0016747">
    <property type="term" value="F:acyltransferase activity, transferring groups other than amino-acyl groups"/>
    <property type="evidence" value="ECO:0007669"/>
    <property type="project" value="InterPro"/>
</dbReference>
<dbReference type="STRING" id="1229783.C273_04565"/>
<dbReference type="RefSeq" id="WP_009382939.1">
    <property type="nucleotide sequence ID" value="NZ_AMSQ01000005.1"/>
</dbReference>
<evidence type="ECO:0000313" key="2">
    <source>
        <dbReference type="EMBL" id="EKU49048.1"/>
    </source>
</evidence>
<feature type="domain" description="N-acetyltransferase" evidence="1">
    <location>
        <begin position="18"/>
        <end position="175"/>
    </location>
</feature>
<dbReference type="eggNOG" id="COG1670">
    <property type="taxonomic scope" value="Bacteria"/>
</dbReference>
<evidence type="ECO:0000313" key="3">
    <source>
        <dbReference type="Proteomes" id="UP000009885"/>
    </source>
</evidence>
<dbReference type="OrthoDB" id="9798081at2"/>
<sequence>MSVELKLAEHIVLETDRLKLRPFKLSDAEDLYTYASDDETARFVTFERHTSVEDSRHTIAAYYMGAPLGKYALELKSNARVIGAIDIRVDAENATGELGYVLNKAYTGLGYMHEAASKLLELGFEVLNLNEMHAFHDVNNTASERVLKRLNMRYRGVLPSYVKVKGNVVDYCIRSLTREDYFKRQASQ</sequence>
<reference evidence="2 3" key="1">
    <citation type="journal article" date="2013" name="Genome Announc.">
        <title>Genome Sequence of Staphylococcus massiliensis Strain S46, Isolated from the Surface of Healthy Human Skin.</title>
        <authorList>
            <person name="Srivastav R."/>
            <person name="Singh A."/>
            <person name="Jangir P.K."/>
            <person name="Kumari C."/>
            <person name="Muduli S."/>
            <person name="Sharma R."/>
        </authorList>
    </citation>
    <scope>NUCLEOTIDE SEQUENCE [LARGE SCALE GENOMIC DNA]</scope>
    <source>
        <strain evidence="2 3">S46</strain>
    </source>
</reference>
<dbReference type="Gene3D" id="3.40.630.30">
    <property type="match status" value="1"/>
</dbReference>
<dbReference type="InterPro" id="IPR016181">
    <property type="entry name" value="Acyl_CoA_acyltransferase"/>
</dbReference>
<comment type="caution">
    <text evidence="2">The sequence shown here is derived from an EMBL/GenBank/DDBJ whole genome shotgun (WGS) entry which is preliminary data.</text>
</comment>
<dbReference type="EMBL" id="AMSQ01000005">
    <property type="protein sequence ID" value="EKU49048.1"/>
    <property type="molecule type" value="Genomic_DNA"/>
</dbReference>
<gene>
    <name evidence="2" type="ORF">C273_04565</name>
</gene>
<dbReference type="PROSITE" id="PS51186">
    <property type="entry name" value="GNAT"/>
    <property type="match status" value="1"/>
</dbReference>
<keyword evidence="3" id="KW-1185">Reference proteome</keyword>
<dbReference type="InterPro" id="IPR051531">
    <property type="entry name" value="N-acetyltransferase"/>
</dbReference>
<proteinExistence type="predicted"/>
<dbReference type="InterPro" id="IPR000182">
    <property type="entry name" value="GNAT_dom"/>
</dbReference>
<keyword evidence="2" id="KW-0808">Transferase</keyword>
<protein>
    <submittedName>
        <fullName evidence="2">Acetyltransferase</fullName>
    </submittedName>
</protein>
<dbReference type="Pfam" id="PF13302">
    <property type="entry name" value="Acetyltransf_3"/>
    <property type="match status" value="1"/>
</dbReference>
<dbReference type="PANTHER" id="PTHR43792">
    <property type="entry name" value="GNAT FAMILY, PUTATIVE (AFU_ORTHOLOGUE AFUA_3G00765)-RELATED-RELATED"/>
    <property type="match status" value="1"/>
</dbReference>
<dbReference type="PATRIC" id="fig|1229783.3.peg.920"/>
<dbReference type="AlphaFoldDB" id="K9ANS7"/>
<evidence type="ECO:0000259" key="1">
    <source>
        <dbReference type="PROSITE" id="PS51186"/>
    </source>
</evidence>
<dbReference type="Proteomes" id="UP000009885">
    <property type="component" value="Unassembled WGS sequence"/>
</dbReference>
<name>K9ANS7_9STAP</name>
<dbReference type="SUPFAM" id="SSF55729">
    <property type="entry name" value="Acyl-CoA N-acyltransferases (Nat)"/>
    <property type="match status" value="1"/>
</dbReference>
<organism evidence="2 3">
    <name type="scientific">Staphylococcus massiliensis S46</name>
    <dbReference type="NCBI Taxonomy" id="1229783"/>
    <lineage>
        <taxon>Bacteria</taxon>
        <taxon>Bacillati</taxon>
        <taxon>Bacillota</taxon>
        <taxon>Bacilli</taxon>
        <taxon>Bacillales</taxon>
        <taxon>Staphylococcaceae</taxon>
        <taxon>Staphylococcus</taxon>
    </lineage>
</organism>
<accession>K9ANS7</accession>